<dbReference type="GO" id="GO:0003677">
    <property type="term" value="F:DNA binding"/>
    <property type="evidence" value="ECO:0007669"/>
    <property type="project" value="InterPro"/>
</dbReference>
<dbReference type="InterPro" id="IPR050987">
    <property type="entry name" value="AtrR-like"/>
</dbReference>
<dbReference type="AlphaFoldDB" id="A0A1L9X123"/>
<dbReference type="OrthoDB" id="2123952at2759"/>
<dbReference type="VEuPathDB" id="FungiDB:ASPACDRAFT_114819"/>
<keyword evidence="3" id="KW-0539">Nucleus</keyword>
<evidence type="ECO:0000313" key="7">
    <source>
        <dbReference type="Proteomes" id="UP000184546"/>
    </source>
</evidence>
<evidence type="ECO:0000259" key="5">
    <source>
        <dbReference type="SMART" id="SM00906"/>
    </source>
</evidence>
<feature type="compositionally biased region" description="Basic and acidic residues" evidence="4">
    <location>
        <begin position="575"/>
        <end position="590"/>
    </location>
</feature>
<dbReference type="Proteomes" id="UP000184546">
    <property type="component" value="Unassembled WGS sequence"/>
</dbReference>
<dbReference type="Pfam" id="PF04082">
    <property type="entry name" value="Fungal_trans"/>
    <property type="match status" value="1"/>
</dbReference>
<dbReference type="EMBL" id="KV878973">
    <property type="protein sequence ID" value="OJK02123.1"/>
    <property type="molecule type" value="Genomic_DNA"/>
</dbReference>
<evidence type="ECO:0000256" key="4">
    <source>
        <dbReference type="SAM" id="MobiDB-lite"/>
    </source>
</evidence>
<dbReference type="CDD" id="cd12148">
    <property type="entry name" value="fungal_TF_MHR"/>
    <property type="match status" value="1"/>
</dbReference>
<feature type="compositionally biased region" description="Basic and acidic residues" evidence="4">
    <location>
        <begin position="1"/>
        <end position="12"/>
    </location>
</feature>
<protein>
    <recommendedName>
        <fullName evidence="5">Xylanolytic transcriptional activator regulatory domain-containing protein</fullName>
    </recommendedName>
</protein>
<dbReference type="GO" id="GO:0008270">
    <property type="term" value="F:zinc ion binding"/>
    <property type="evidence" value="ECO:0007669"/>
    <property type="project" value="InterPro"/>
</dbReference>
<proteinExistence type="predicted"/>
<feature type="domain" description="Xylanolytic transcriptional activator regulatory" evidence="5">
    <location>
        <begin position="270"/>
        <end position="342"/>
    </location>
</feature>
<feature type="compositionally biased region" description="Polar residues" evidence="4">
    <location>
        <begin position="54"/>
        <end position="64"/>
    </location>
</feature>
<feature type="compositionally biased region" description="Low complexity" evidence="4">
    <location>
        <begin position="602"/>
        <end position="611"/>
    </location>
</feature>
<feature type="region of interest" description="Disordered" evidence="4">
    <location>
        <begin position="575"/>
        <end position="649"/>
    </location>
</feature>
<organism evidence="6 7">
    <name type="scientific">Aspergillus aculeatus (strain ATCC 16872 / CBS 172.66 / WB 5094)</name>
    <dbReference type="NCBI Taxonomy" id="690307"/>
    <lineage>
        <taxon>Eukaryota</taxon>
        <taxon>Fungi</taxon>
        <taxon>Dikarya</taxon>
        <taxon>Ascomycota</taxon>
        <taxon>Pezizomycotina</taxon>
        <taxon>Eurotiomycetes</taxon>
        <taxon>Eurotiomycetidae</taxon>
        <taxon>Eurotiales</taxon>
        <taxon>Aspergillaceae</taxon>
        <taxon>Aspergillus</taxon>
        <taxon>Aspergillus subgen. Circumdati</taxon>
    </lineage>
</organism>
<keyword evidence="7" id="KW-1185">Reference proteome</keyword>
<evidence type="ECO:0000256" key="3">
    <source>
        <dbReference type="ARBA" id="ARBA00023242"/>
    </source>
</evidence>
<evidence type="ECO:0000256" key="2">
    <source>
        <dbReference type="ARBA" id="ARBA00023163"/>
    </source>
</evidence>
<dbReference type="InterPro" id="IPR007219">
    <property type="entry name" value="XnlR_reg_dom"/>
</dbReference>
<evidence type="ECO:0000313" key="6">
    <source>
        <dbReference type="EMBL" id="OJK02123.1"/>
    </source>
</evidence>
<accession>A0A1L9X123</accession>
<dbReference type="SMART" id="SM00906">
    <property type="entry name" value="Fungal_trans"/>
    <property type="match status" value="1"/>
</dbReference>
<dbReference type="PANTHER" id="PTHR46910">
    <property type="entry name" value="TRANSCRIPTION FACTOR PDR1"/>
    <property type="match status" value="1"/>
</dbReference>
<evidence type="ECO:0000256" key="1">
    <source>
        <dbReference type="ARBA" id="ARBA00023015"/>
    </source>
</evidence>
<dbReference type="GO" id="GO:0006351">
    <property type="term" value="P:DNA-templated transcription"/>
    <property type="evidence" value="ECO:0007669"/>
    <property type="project" value="InterPro"/>
</dbReference>
<dbReference type="STRING" id="690307.A0A1L9X123"/>
<feature type="region of interest" description="Disordered" evidence="4">
    <location>
        <begin position="1"/>
        <end position="76"/>
    </location>
</feature>
<keyword evidence="1" id="KW-0805">Transcription regulation</keyword>
<feature type="compositionally biased region" description="Acidic residues" evidence="4">
    <location>
        <begin position="33"/>
        <end position="42"/>
    </location>
</feature>
<keyword evidence="2" id="KW-0804">Transcription</keyword>
<reference evidence="7" key="1">
    <citation type="journal article" date="2017" name="Genome Biol.">
        <title>Comparative genomics reveals high biological diversity and specific adaptations in the industrially and medically important fungal genus Aspergillus.</title>
        <authorList>
            <person name="de Vries R.P."/>
            <person name="Riley R."/>
            <person name="Wiebenga A."/>
            <person name="Aguilar-Osorio G."/>
            <person name="Amillis S."/>
            <person name="Uchima C.A."/>
            <person name="Anderluh G."/>
            <person name="Asadollahi M."/>
            <person name="Askin M."/>
            <person name="Barry K."/>
            <person name="Battaglia E."/>
            <person name="Bayram O."/>
            <person name="Benocci T."/>
            <person name="Braus-Stromeyer S.A."/>
            <person name="Caldana C."/>
            <person name="Canovas D."/>
            <person name="Cerqueira G.C."/>
            <person name="Chen F."/>
            <person name="Chen W."/>
            <person name="Choi C."/>
            <person name="Clum A."/>
            <person name="Dos Santos R.A."/>
            <person name="Damasio A.R."/>
            <person name="Diallinas G."/>
            <person name="Emri T."/>
            <person name="Fekete E."/>
            <person name="Flipphi M."/>
            <person name="Freyberg S."/>
            <person name="Gallo A."/>
            <person name="Gournas C."/>
            <person name="Habgood R."/>
            <person name="Hainaut M."/>
            <person name="Harispe M.L."/>
            <person name="Henrissat B."/>
            <person name="Hilden K.S."/>
            <person name="Hope R."/>
            <person name="Hossain A."/>
            <person name="Karabika E."/>
            <person name="Karaffa L."/>
            <person name="Karanyi Z."/>
            <person name="Krasevec N."/>
            <person name="Kuo A."/>
            <person name="Kusch H."/>
            <person name="LaButti K."/>
            <person name="Lagendijk E.L."/>
            <person name="Lapidus A."/>
            <person name="Levasseur A."/>
            <person name="Lindquist E."/>
            <person name="Lipzen A."/>
            <person name="Logrieco A.F."/>
            <person name="MacCabe A."/>
            <person name="Maekelae M.R."/>
            <person name="Malavazi I."/>
            <person name="Melin P."/>
            <person name="Meyer V."/>
            <person name="Mielnichuk N."/>
            <person name="Miskei M."/>
            <person name="Molnar A.P."/>
            <person name="Mule G."/>
            <person name="Ngan C.Y."/>
            <person name="Orejas M."/>
            <person name="Orosz E."/>
            <person name="Ouedraogo J.P."/>
            <person name="Overkamp K.M."/>
            <person name="Park H.-S."/>
            <person name="Perrone G."/>
            <person name="Piumi F."/>
            <person name="Punt P.J."/>
            <person name="Ram A.F."/>
            <person name="Ramon A."/>
            <person name="Rauscher S."/>
            <person name="Record E."/>
            <person name="Riano-Pachon D.M."/>
            <person name="Robert V."/>
            <person name="Roehrig J."/>
            <person name="Ruller R."/>
            <person name="Salamov A."/>
            <person name="Salih N.S."/>
            <person name="Samson R.A."/>
            <person name="Sandor E."/>
            <person name="Sanguinetti M."/>
            <person name="Schuetze T."/>
            <person name="Sepcic K."/>
            <person name="Shelest E."/>
            <person name="Sherlock G."/>
            <person name="Sophianopoulou V."/>
            <person name="Squina F.M."/>
            <person name="Sun H."/>
            <person name="Susca A."/>
            <person name="Todd R.B."/>
            <person name="Tsang A."/>
            <person name="Unkles S.E."/>
            <person name="van de Wiele N."/>
            <person name="van Rossen-Uffink D."/>
            <person name="Oliveira J.V."/>
            <person name="Vesth T.C."/>
            <person name="Visser J."/>
            <person name="Yu J.-H."/>
            <person name="Zhou M."/>
            <person name="Andersen M.R."/>
            <person name="Archer D.B."/>
            <person name="Baker S.E."/>
            <person name="Benoit I."/>
            <person name="Brakhage A.A."/>
            <person name="Braus G.H."/>
            <person name="Fischer R."/>
            <person name="Frisvad J.C."/>
            <person name="Goldman G.H."/>
            <person name="Houbraken J."/>
            <person name="Oakley B."/>
            <person name="Pocsi I."/>
            <person name="Scazzocchio C."/>
            <person name="Seiboth B."/>
            <person name="vanKuyk P.A."/>
            <person name="Wortman J."/>
            <person name="Dyer P.S."/>
            <person name="Grigoriev I.V."/>
        </authorList>
    </citation>
    <scope>NUCLEOTIDE SEQUENCE [LARGE SCALE GENOMIC DNA]</scope>
    <source>
        <strain evidence="7">ATCC 16872 / CBS 172.66 / WB 5094</strain>
    </source>
</reference>
<dbReference type="RefSeq" id="XP_020058462.1">
    <property type="nucleotide sequence ID" value="XM_020195834.1"/>
</dbReference>
<sequence length="690" mass="76393">MRDIEKRVESLEGRLQQSSRAKRPRLDSRSEDLEYLSGDEADSANTRTSHHESTSTASPTQPVSQVPVETGEGDKRSYALHNSKGAMRFFGASSYLSIVSPDGACSLESQTGDRSLRSIAHRSRSRWRLVDWYPPGLQPSTFLNQSGLQPLPSKPLVLELVGEYFDFINEATPLFDPTGFMRLLDRQFSWNPDPSPSWWGALNVVLAFAYRHRAEKAGDGGDGWPQCMGHIRNAMSATTELFMRTSDLLAVQTMVGLALFFQGTPNPQPLFIFTATAIRFAQSIGLHKSNSFGLSDLQVEERRRVFWLAFIMDADVCTRTGRPAAQDIRDFDTPLPASRPHVGLGIIEYQGERLPLFSILAQFALIQRRAYDLLFTKEALDKPVSERAHAARACLEEIDRWKDSIGHSLRPQRRFSFSPEQHHPFLPQIMRLHFACHCFYISVSRAYLVSRPQRTTSEQGDGFPSPSLSSDEFTAKSLEAARSAVDLLGQIDDNHFGQSFEWSIVYFPAAAVVALFSQIMLEADHPLAASDLLMITRTVGFLSKLASQEPDTYVDYVLSVCSGFERAAREAIERGGVHEVGSRSGREEGRSSAGRPPPEPQAEPQEPGALPGADSGIWSLDPSEAASSHAWRGGGGPVPSSSISLGQDLNPTTDDQLLFPPAPLFWNWQDMLAGVPPAYYWNSQDPNTGG</sequence>
<gene>
    <name evidence="6" type="ORF">ASPACDRAFT_114819</name>
</gene>
<dbReference type="PANTHER" id="PTHR46910:SF25">
    <property type="entry name" value="ABC-TRANSPORTER-REGULATING TRANSCRIPTION FACTOR"/>
    <property type="match status" value="1"/>
</dbReference>
<dbReference type="GeneID" id="30969648"/>
<dbReference type="GO" id="GO:0003700">
    <property type="term" value="F:DNA-binding transcription factor activity"/>
    <property type="evidence" value="ECO:0007669"/>
    <property type="project" value="InterPro"/>
</dbReference>
<name>A0A1L9X123_ASPA1</name>
<dbReference type="OMA" id="MGHIRNA"/>